<proteinExistence type="predicted"/>
<reference evidence="2" key="1">
    <citation type="submission" date="2022-01" db="EMBL/GenBank/DDBJ databases">
        <title>Genome Sequence Resource for Two Populations of Ditylenchus destructor, the Migratory Endoparasitic Phytonematode.</title>
        <authorList>
            <person name="Zhang H."/>
            <person name="Lin R."/>
            <person name="Xie B."/>
        </authorList>
    </citation>
    <scope>NUCLEOTIDE SEQUENCE</scope>
    <source>
        <strain evidence="2">BazhouSP</strain>
    </source>
</reference>
<keyword evidence="3" id="KW-1185">Reference proteome</keyword>
<evidence type="ECO:0000313" key="3">
    <source>
        <dbReference type="Proteomes" id="UP001201812"/>
    </source>
</evidence>
<sequence>MENFMQNSHLFIRECWSTEAEEVVQKFGLEKKFLSRLETHPDGTFENAIENRRLAKVKTEDTPNVSRRSLRSPKSEPKNLVPVEADNLTSQLSTPIADEKPANANDSAKRSVRKRASTPFKASIAYMEETEEPALKQKMSNNVQPLRSKPSLEIVSLGTLQYKKNKLELVKLPDITVVPASNDENKKPESVNKESSSSGVVDAGLKRNFGPLLSHRVSHFSIALAILKDSLPEFIVVPPIQR</sequence>
<name>A0AAD4N297_9BILA</name>
<feature type="region of interest" description="Disordered" evidence="1">
    <location>
        <begin position="58"/>
        <end position="115"/>
    </location>
</feature>
<accession>A0AAD4N297</accession>
<comment type="caution">
    <text evidence="2">The sequence shown here is derived from an EMBL/GenBank/DDBJ whole genome shotgun (WGS) entry which is preliminary data.</text>
</comment>
<dbReference type="AlphaFoldDB" id="A0AAD4N297"/>
<organism evidence="2 3">
    <name type="scientific">Ditylenchus destructor</name>
    <dbReference type="NCBI Taxonomy" id="166010"/>
    <lineage>
        <taxon>Eukaryota</taxon>
        <taxon>Metazoa</taxon>
        <taxon>Ecdysozoa</taxon>
        <taxon>Nematoda</taxon>
        <taxon>Chromadorea</taxon>
        <taxon>Rhabditida</taxon>
        <taxon>Tylenchina</taxon>
        <taxon>Tylenchomorpha</taxon>
        <taxon>Sphaerularioidea</taxon>
        <taxon>Anguinidae</taxon>
        <taxon>Anguininae</taxon>
        <taxon>Ditylenchus</taxon>
    </lineage>
</organism>
<protein>
    <submittedName>
        <fullName evidence="2">Uncharacterized protein</fullName>
    </submittedName>
</protein>
<dbReference type="Proteomes" id="UP001201812">
    <property type="component" value="Unassembled WGS sequence"/>
</dbReference>
<evidence type="ECO:0000256" key="1">
    <source>
        <dbReference type="SAM" id="MobiDB-lite"/>
    </source>
</evidence>
<evidence type="ECO:0000313" key="2">
    <source>
        <dbReference type="EMBL" id="KAI1710407.1"/>
    </source>
</evidence>
<gene>
    <name evidence="2" type="ORF">DdX_10767</name>
</gene>
<dbReference type="EMBL" id="JAKKPZ010000026">
    <property type="protein sequence ID" value="KAI1710407.1"/>
    <property type="molecule type" value="Genomic_DNA"/>
</dbReference>